<keyword evidence="4" id="KW-1185">Reference proteome</keyword>
<dbReference type="Gene3D" id="3.90.226.10">
    <property type="entry name" value="2-enoyl-CoA Hydratase, Chain A, domain 1"/>
    <property type="match status" value="1"/>
</dbReference>
<keyword evidence="1" id="KW-0732">Signal</keyword>
<dbReference type="InterPro" id="IPR006311">
    <property type="entry name" value="TAT_signal"/>
</dbReference>
<dbReference type="GO" id="GO:0006508">
    <property type="term" value="P:proteolysis"/>
    <property type="evidence" value="ECO:0007669"/>
    <property type="project" value="InterPro"/>
</dbReference>
<dbReference type="AlphaFoldDB" id="A0A7W9FEN3"/>
<gene>
    <name evidence="3" type="ORF">GGR13_000096</name>
</gene>
<evidence type="ECO:0000313" key="4">
    <source>
        <dbReference type="Proteomes" id="UP000545037"/>
    </source>
</evidence>
<dbReference type="EMBL" id="JACHOR010000001">
    <property type="protein sequence ID" value="MBB5744524.1"/>
    <property type="molecule type" value="Genomic_DNA"/>
</dbReference>
<evidence type="ECO:0000313" key="3">
    <source>
        <dbReference type="EMBL" id="MBB5744524.1"/>
    </source>
</evidence>
<evidence type="ECO:0000259" key="2">
    <source>
        <dbReference type="Pfam" id="PF03572"/>
    </source>
</evidence>
<dbReference type="GO" id="GO:0008236">
    <property type="term" value="F:serine-type peptidase activity"/>
    <property type="evidence" value="ECO:0007669"/>
    <property type="project" value="InterPro"/>
</dbReference>
<proteinExistence type="predicted"/>
<protein>
    <recommendedName>
        <fullName evidence="2">Tail specific protease domain-containing protein</fullName>
    </recommendedName>
</protein>
<feature type="chain" id="PRO_5031272467" description="Tail specific protease domain-containing protein" evidence="1">
    <location>
        <begin position="29"/>
        <end position="495"/>
    </location>
</feature>
<sequence>MTLLHRRQLCQLSAAFVASAAIPGSALARTDDNLVSDDWSDDVAILRSAWQTLHPGLYRYSTPDQITARLDDLALAWTAPATFRQRFLALSRVTASVQCGHTYPNPYNARAVVRDRLYPDRALVPFRFRWIDSAMVVTHDDEGQGRFAPGTIITAIDGVPTSELLARLIPLARADGTSIGKRISLMEVRGEDRYETFDIHLPLVLPVRDSARFTLADGTVVAAPLFTLTQRQAGLPASASTAPDANPWTLATGDDGIARLTMPTWGLYNSTFDWKAWLAGVMDALASSQSRGLIVDLRGNEGGADCGDIILSRLLVRDLALPRDPSWVRYRKAPEALLPHLDTWDRSFFDWGDQAVASDERPGFFRLVRDGDGASDTVIRAEGQRFAGPVAVICDASTSSATFAFCRTVKDNGLATLIGQTTGGNRRGINGGAFAFLRLPTSGIEVDLPLIAGFPLTPQPDAAILPDLAVSTTARDIARGLDPQMAAATAHILSR</sequence>
<dbReference type="Pfam" id="PF03572">
    <property type="entry name" value="Peptidase_S41"/>
    <property type="match status" value="1"/>
</dbReference>
<dbReference type="SUPFAM" id="SSF52096">
    <property type="entry name" value="ClpP/crotonase"/>
    <property type="match status" value="1"/>
</dbReference>
<feature type="signal peptide" evidence="1">
    <location>
        <begin position="1"/>
        <end position="28"/>
    </location>
</feature>
<name>A0A7W9FEN3_9CAUL</name>
<organism evidence="3 4">
    <name type="scientific">Brevundimonas variabilis</name>
    <dbReference type="NCBI Taxonomy" id="74312"/>
    <lineage>
        <taxon>Bacteria</taxon>
        <taxon>Pseudomonadati</taxon>
        <taxon>Pseudomonadota</taxon>
        <taxon>Alphaproteobacteria</taxon>
        <taxon>Caulobacterales</taxon>
        <taxon>Caulobacteraceae</taxon>
        <taxon>Brevundimonas</taxon>
    </lineage>
</organism>
<evidence type="ECO:0000256" key="1">
    <source>
        <dbReference type="SAM" id="SignalP"/>
    </source>
</evidence>
<accession>A0A7W9FEN3</accession>
<reference evidence="3 4" key="1">
    <citation type="submission" date="2020-08" db="EMBL/GenBank/DDBJ databases">
        <title>Genomic Encyclopedia of Type Strains, Phase IV (KMG-IV): sequencing the most valuable type-strain genomes for metagenomic binning, comparative biology and taxonomic classification.</title>
        <authorList>
            <person name="Goeker M."/>
        </authorList>
    </citation>
    <scope>NUCLEOTIDE SEQUENCE [LARGE SCALE GENOMIC DNA]</scope>
    <source>
        <strain evidence="3 4">DSM 4737</strain>
    </source>
</reference>
<dbReference type="Proteomes" id="UP000545037">
    <property type="component" value="Unassembled WGS sequence"/>
</dbReference>
<feature type="domain" description="Tail specific protease" evidence="2">
    <location>
        <begin position="258"/>
        <end position="426"/>
    </location>
</feature>
<comment type="caution">
    <text evidence="3">The sequence shown here is derived from an EMBL/GenBank/DDBJ whole genome shotgun (WGS) entry which is preliminary data.</text>
</comment>
<dbReference type="RefSeq" id="WP_183211507.1">
    <property type="nucleotide sequence ID" value="NZ_JACHOR010000001.1"/>
</dbReference>
<dbReference type="InterPro" id="IPR005151">
    <property type="entry name" value="Tail-specific_protease"/>
</dbReference>
<dbReference type="InterPro" id="IPR029045">
    <property type="entry name" value="ClpP/crotonase-like_dom_sf"/>
</dbReference>
<dbReference type="PROSITE" id="PS51318">
    <property type="entry name" value="TAT"/>
    <property type="match status" value="1"/>
</dbReference>